<sequence length="116" mass="12890">MKRTLVLGLLAACCAAQAQVTPPEVEKHQRQELRHGDPARWTKPDRTEAQQLATLRKEINAALAEARTACKQMEQAERADCLKEAQATYVADMGNMRQQLANANNPRQAVYDTSGQ</sequence>
<feature type="coiled-coil region" evidence="1">
    <location>
        <begin position="52"/>
        <end position="79"/>
    </location>
</feature>
<evidence type="ECO:0000256" key="1">
    <source>
        <dbReference type="SAM" id="Coils"/>
    </source>
</evidence>
<comment type="caution">
    <text evidence="4">The sequence shown here is derived from an EMBL/GenBank/DDBJ whole genome shotgun (WGS) entry which is preliminary data.</text>
</comment>
<dbReference type="RefSeq" id="WP_161075383.1">
    <property type="nucleotide sequence ID" value="NZ_CP086370.1"/>
</dbReference>
<protein>
    <recommendedName>
        <fullName evidence="6">DUF1090 family protein</fullName>
    </recommendedName>
</protein>
<reference evidence="4 5" key="1">
    <citation type="submission" date="2019-12" db="EMBL/GenBank/DDBJ databases">
        <title>Novel species isolated from a subtropical stream in China.</title>
        <authorList>
            <person name="Lu H."/>
        </authorList>
    </citation>
    <scope>NUCLEOTIDE SEQUENCE [LARGE SCALE GENOMIC DNA]</scope>
    <source>
        <strain evidence="4 5">FT127W</strain>
    </source>
</reference>
<gene>
    <name evidence="4" type="ORF">GTP77_27730</name>
</gene>
<name>A0A7X4HH47_9BURK</name>
<dbReference type="Proteomes" id="UP000450676">
    <property type="component" value="Unassembled WGS sequence"/>
</dbReference>
<evidence type="ECO:0008006" key="6">
    <source>
        <dbReference type="Google" id="ProtNLM"/>
    </source>
</evidence>
<dbReference type="EMBL" id="WWCU01000055">
    <property type="protein sequence ID" value="MYN11114.1"/>
    <property type="molecule type" value="Genomic_DNA"/>
</dbReference>
<keyword evidence="5" id="KW-1185">Reference proteome</keyword>
<feature type="signal peptide" evidence="3">
    <location>
        <begin position="1"/>
        <end position="18"/>
    </location>
</feature>
<keyword evidence="1" id="KW-0175">Coiled coil</keyword>
<organism evidence="4 5">
    <name type="scientific">Pseudoduganella aquatica</name>
    <dbReference type="NCBI Taxonomy" id="2660641"/>
    <lineage>
        <taxon>Bacteria</taxon>
        <taxon>Pseudomonadati</taxon>
        <taxon>Pseudomonadota</taxon>
        <taxon>Betaproteobacteria</taxon>
        <taxon>Burkholderiales</taxon>
        <taxon>Oxalobacteraceae</taxon>
        <taxon>Telluria group</taxon>
        <taxon>Pseudoduganella</taxon>
    </lineage>
</organism>
<feature type="region of interest" description="Disordered" evidence="2">
    <location>
        <begin position="21"/>
        <end position="46"/>
    </location>
</feature>
<feature type="compositionally biased region" description="Basic and acidic residues" evidence="2">
    <location>
        <begin position="24"/>
        <end position="46"/>
    </location>
</feature>
<evidence type="ECO:0000256" key="3">
    <source>
        <dbReference type="SAM" id="SignalP"/>
    </source>
</evidence>
<dbReference type="AlphaFoldDB" id="A0A7X4HH47"/>
<proteinExistence type="predicted"/>
<keyword evidence="3" id="KW-0732">Signal</keyword>
<feature type="chain" id="PRO_5031229677" description="DUF1090 family protein" evidence="3">
    <location>
        <begin position="19"/>
        <end position="116"/>
    </location>
</feature>
<evidence type="ECO:0000313" key="5">
    <source>
        <dbReference type="Proteomes" id="UP000450676"/>
    </source>
</evidence>
<evidence type="ECO:0000256" key="2">
    <source>
        <dbReference type="SAM" id="MobiDB-lite"/>
    </source>
</evidence>
<accession>A0A7X4HH47</accession>
<evidence type="ECO:0000313" key="4">
    <source>
        <dbReference type="EMBL" id="MYN11114.1"/>
    </source>
</evidence>